<keyword evidence="1" id="KW-1185">Reference proteome</keyword>
<dbReference type="SUPFAM" id="SSF50965">
    <property type="entry name" value="Galactose oxidase, central domain"/>
    <property type="match status" value="1"/>
</dbReference>
<sequence>MAVAVPPGGAGGSGWAWRPVARDALLARAFCSCSELRGRFYLVGGLLDGGAKEPSSDTVAFDPARGQAVRVEAQGGLRRSHHDAAPVGGRWLCVVGGWDGSRRLAAVVALDTERGMWEAWTAAPGNCPPAGLSSHTCTRLSDRELRVAGREGGTRTQRRYGSIFTLKLDLGARTYCYKEEGCHTTSRSGHCAALLPTAGAHPGHQLLLFGGCNSADAEVAGQWSYGKITEDPPVAPHLMEQLARLVSTGQGSWQGPRGLRHHSCSVVGPFAVLFGGETLTRARDTICNDLYIYDARKSPPLWFHFPCADRGLKRVGHRTCLWNDHLYLVGGFGEDGKTASPQVCVLDFFV</sequence>
<dbReference type="Proteomes" id="UP000694863">
    <property type="component" value="Unplaced"/>
</dbReference>
<accession>A0ABM0J7F3</accession>
<evidence type="ECO:0000313" key="2">
    <source>
        <dbReference type="RefSeq" id="XP_004716581.1"/>
    </source>
</evidence>
<dbReference type="RefSeq" id="XP_004716581.1">
    <property type="nucleotide sequence ID" value="XM_004716524.2"/>
</dbReference>
<dbReference type="Gene3D" id="2.120.10.80">
    <property type="entry name" value="Kelch-type beta propeller"/>
    <property type="match status" value="2"/>
</dbReference>
<dbReference type="InterPro" id="IPR042941">
    <property type="entry name" value="KLDC9"/>
</dbReference>
<evidence type="ECO:0000313" key="1">
    <source>
        <dbReference type="Proteomes" id="UP000694863"/>
    </source>
</evidence>
<dbReference type="InterPro" id="IPR015915">
    <property type="entry name" value="Kelch-typ_b-propeller"/>
</dbReference>
<dbReference type="PANTHER" id="PTHR47196">
    <property type="entry name" value="KELCH DOMAIN-CONTAINING PROTEIN 9"/>
    <property type="match status" value="1"/>
</dbReference>
<dbReference type="InterPro" id="IPR011043">
    <property type="entry name" value="Gal_Oxase/kelch_b-propeller"/>
</dbReference>
<reference evidence="2" key="1">
    <citation type="submission" date="2025-08" db="UniProtKB">
        <authorList>
            <consortium name="RefSeq"/>
        </authorList>
    </citation>
    <scope>IDENTIFICATION</scope>
</reference>
<organism evidence="1 2">
    <name type="scientific">Echinops telfairi</name>
    <name type="common">Lesser hedgehog tenrec</name>
    <dbReference type="NCBI Taxonomy" id="9371"/>
    <lineage>
        <taxon>Eukaryota</taxon>
        <taxon>Metazoa</taxon>
        <taxon>Chordata</taxon>
        <taxon>Craniata</taxon>
        <taxon>Vertebrata</taxon>
        <taxon>Euteleostomi</taxon>
        <taxon>Mammalia</taxon>
        <taxon>Eutheria</taxon>
        <taxon>Afrotheria</taxon>
        <taxon>Tenrecidae</taxon>
        <taxon>Tenrecinae</taxon>
        <taxon>Echinops</taxon>
    </lineage>
</organism>
<protein>
    <submittedName>
        <fullName evidence="2">Kelch domain-containing protein 9 isoform X1</fullName>
    </submittedName>
</protein>
<dbReference type="PANTHER" id="PTHR47196:SF1">
    <property type="entry name" value="KELCH DOMAIN-CONTAINING PROTEIN 9"/>
    <property type="match status" value="1"/>
</dbReference>
<proteinExistence type="predicted"/>
<dbReference type="GeneID" id="101654569"/>
<name>A0ABM0J7F3_ECHTE</name>
<gene>
    <name evidence="2" type="primary">KLHDC9</name>
</gene>